<dbReference type="EMBL" id="FZNY01000010">
    <property type="protein sequence ID" value="SNS27764.1"/>
    <property type="molecule type" value="Genomic_DNA"/>
</dbReference>
<dbReference type="PROSITE" id="PS51257">
    <property type="entry name" value="PROKAR_LIPOPROTEIN"/>
    <property type="match status" value="1"/>
</dbReference>
<organism evidence="1 2">
    <name type="scientific">Dokdonia pacifica</name>
    <dbReference type="NCBI Taxonomy" id="1627892"/>
    <lineage>
        <taxon>Bacteria</taxon>
        <taxon>Pseudomonadati</taxon>
        <taxon>Bacteroidota</taxon>
        <taxon>Flavobacteriia</taxon>
        <taxon>Flavobacteriales</taxon>
        <taxon>Flavobacteriaceae</taxon>
        <taxon>Dokdonia</taxon>
    </lineage>
</organism>
<evidence type="ECO:0000313" key="2">
    <source>
        <dbReference type="Proteomes" id="UP000198379"/>
    </source>
</evidence>
<accession>A0A239D7B6</accession>
<evidence type="ECO:0000313" key="1">
    <source>
        <dbReference type="EMBL" id="SNS27764.1"/>
    </source>
</evidence>
<reference evidence="1 2" key="1">
    <citation type="submission" date="2017-06" db="EMBL/GenBank/DDBJ databases">
        <authorList>
            <person name="Kim H.J."/>
            <person name="Triplett B.A."/>
        </authorList>
    </citation>
    <scope>NUCLEOTIDE SEQUENCE [LARGE SCALE GENOMIC DNA]</scope>
    <source>
        <strain evidence="1 2">DSM 25597</strain>
    </source>
</reference>
<gene>
    <name evidence="1" type="ORF">SAMN06265376_1109</name>
</gene>
<keyword evidence="2" id="KW-1185">Reference proteome</keyword>
<dbReference type="AlphaFoldDB" id="A0A239D7B6"/>
<protein>
    <submittedName>
        <fullName evidence="1">Uncharacterized protein</fullName>
    </submittedName>
</protein>
<dbReference type="RefSeq" id="WP_089373635.1">
    <property type="nucleotide sequence ID" value="NZ_BMEP01000010.1"/>
</dbReference>
<dbReference type="OrthoDB" id="1453403at2"/>
<dbReference type="Proteomes" id="UP000198379">
    <property type="component" value="Unassembled WGS sequence"/>
</dbReference>
<proteinExistence type="predicted"/>
<sequence>MKKYIGFILILLVISCTTEDTLETHLTSTNLTITSPKDSVIPTQSQQRTIEDDIEIFRLQMEWAAFITAEILAESNEVAPHTAVITDMDNAIAIYGSVIPLKELLGAQSNYPNFKVAFRNKFLEYYIGDCRPNFGVQRPPNNALISDNPPPPTAPNTSVPYFEWAESFTVSYINQITNENCVELYIPNGLTYGPSPNSPMQSGIGGDLEDIAVYTTGAHPLTTQTSDGPGWRMYPGKPKITLCQSYIPAGSTVLSTFNTAFDNVIIARPYRDQSVGCNYISINVDDFTLYLD</sequence>
<name>A0A239D7B6_9FLAO</name>